<dbReference type="InterPro" id="IPR020846">
    <property type="entry name" value="MFS_dom"/>
</dbReference>
<dbReference type="PANTHER" id="PTHR48020">
    <property type="entry name" value="PROTON MYO-INOSITOL COTRANSPORTER"/>
    <property type="match status" value="1"/>
</dbReference>
<dbReference type="AlphaFoldDB" id="A0A232LY62"/>
<evidence type="ECO:0000256" key="6">
    <source>
        <dbReference type="ARBA" id="ARBA00023136"/>
    </source>
</evidence>
<evidence type="ECO:0000259" key="9">
    <source>
        <dbReference type="PROSITE" id="PS50850"/>
    </source>
</evidence>
<organism evidence="10 11">
    <name type="scientific">Elaphomyces granulatus</name>
    <dbReference type="NCBI Taxonomy" id="519963"/>
    <lineage>
        <taxon>Eukaryota</taxon>
        <taxon>Fungi</taxon>
        <taxon>Dikarya</taxon>
        <taxon>Ascomycota</taxon>
        <taxon>Pezizomycotina</taxon>
        <taxon>Eurotiomycetes</taxon>
        <taxon>Eurotiomycetidae</taxon>
        <taxon>Eurotiales</taxon>
        <taxon>Elaphomycetaceae</taxon>
        <taxon>Elaphomyces</taxon>
    </lineage>
</organism>
<evidence type="ECO:0000313" key="11">
    <source>
        <dbReference type="Proteomes" id="UP000243515"/>
    </source>
</evidence>
<keyword evidence="11" id="KW-1185">Reference proteome</keyword>
<reference evidence="10 11" key="1">
    <citation type="journal article" date="2015" name="Environ. Microbiol.">
        <title>Metagenome sequence of Elaphomyces granulatus from sporocarp tissue reveals Ascomycota ectomycorrhizal fingerprints of genome expansion and a Proteobacteria-rich microbiome.</title>
        <authorList>
            <person name="Quandt C.A."/>
            <person name="Kohler A."/>
            <person name="Hesse C.N."/>
            <person name="Sharpton T.J."/>
            <person name="Martin F."/>
            <person name="Spatafora J.W."/>
        </authorList>
    </citation>
    <scope>NUCLEOTIDE SEQUENCE [LARGE SCALE GENOMIC DNA]</scope>
    <source>
        <strain evidence="10 11">OSC145934</strain>
    </source>
</reference>
<evidence type="ECO:0000256" key="4">
    <source>
        <dbReference type="ARBA" id="ARBA00022692"/>
    </source>
</evidence>
<feature type="domain" description="Major facilitator superfamily (MFS) profile" evidence="9">
    <location>
        <begin position="126"/>
        <end position="415"/>
    </location>
</feature>
<evidence type="ECO:0000256" key="8">
    <source>
        <dbReference type="SAM" id="Phobius"/>
    </source>
</evidence>
<dbReference type="OrthoDB" id="6339427at2759"/>
<keyword evidence="4 8" id="KW-0812">Transmembrane</keyword>
<accession>A0A232LY62</accession>
<dbReference type="GO" id="GO:0016020">
    <property type="term" value="C:membrane"/>
    <property type="evidence" value="ECO:0007669"/>
    <property type="project" value="UniProtKB-SubCell"/>
</dbReference>
<comment type="caution">
    <text evidence="10">The sequence shown here is derived from an EMBL/GenBank/DDBJ whole genome shotgun (WGS) entry which is preliminary data.</text>
</comment>
<sequence length="415" mass="46905">MNHTGIELGPISPQLPNQNGHQQQQRPGNIPRQRFEDLLRNNQLGIVDNPLYYRNPEDILHDVEEFYEVHKLTDVVDVELLKRGALLARDRDEFMEDNILSSVERRALLREENPKFWQQTRELKTVLLTCCIGAIVQGWSQANINGANLFWPTELGLDVDAQGNPQGGDSWIFGLVNSSTYFAASLVGGWLSDPLNEHFFGRRGALSAAGIFSLAASIGSAYTQSWLALFFCRCLQGIGMGAKAAVVPIFESEVSPARIRGRLLVSWQTFTAFGIFLGASSNLIFHTNWRLQIGSAFIPTIPLLCLVFICSESPHWLLKGNRYGEAYVVLQRLRETPLQAARDLYNLHAQIQVETILFSRNQNVSIQLDRWDRHANNLFQEEFNRTNFFGRLVQLFTVERNRRASLAASVVMASQ</sequence>
<feature type="transmembrane region" description="Helical" evidence="8">
    <location>
        <begin position="262"/>
        <end position="285"/>
    </location>
</feature>
<protein>
    <recommendedName>
        <fullName evidence="9">Major facilitator superfamily (MFS) profile domain-containing protein</fullName>
    </recommendedName>
</protein>
<feature type="transmembrane region" description="Helical" evidence="8">
    <location>
        <begin position="291"/>
        <end position="310"/>
    </location>
</feature>
<evidence type="ECO:0000256" key="2">
    <source>
        <dbReference type="ARBA" id="ARBA00010992"/>
    </source>
</evidence>
<dbReference type="InterPro" id="IPR005828">
    <property type="entry name" value="MFS_sugar_transport-like"/>
</dbReference>
<dbReference type="Gene3D" id="1.20.1250.20">
    <property type="entry name" value="MFS general substrate transporter like domains"/>
    <property type="match status" value="1"/>
</dbReference>
<comment type="similarity">
    <text evidence="2">Belongs to the major facilitator superfamily. Sugar transporter (TC 2.A.1.1) family.</text>
</comment>
<evidence type="ECO:0000256" key="5">
    <source>
        <dbReference type="ARBA" id="ARBA00022989"/>
    </source>
</evidence>
<dbReference type="GO" id="GO:0022857">
    <property type="term" value="F:transmembrane transporter activity"/>
    <property type="evidence" value="ECO:0007669"/>
    <property type="project" value="InterPro"/>
</dbReference>
<dbReference type="SUPFAM" id="SSF103473">
    <property type="entry name" value="MFS general substrate transporter"/>
    <property type="match status" value="1"/>
</dbReference>
<evidence type="ECO:0000313" key="10">
    <source>
        <dbReference type="EMBL" id="OXV08988.1"/>
    </source>
</evidence>
<dbReference type="InterPro" id="IPR036259">
    <property type="entry name" value="MFS_trans_sf"/>
</dbReference>
<dbReference type="PROSITE" id="PS00217">
    <property type="entry name" value="SUGAR_TRANSPORT_2"/>
    <property type="match status" value="1"/>
</dbReference>
<feature type="compositionally biased region" description="Low complexity" evidence="7">
    <location>
        <begin position="14"/>
        <end position="28"/>
    </location>
</feature>
<evidence type="ECO:0000256" key="3">
    <source>
        <dbReference type="ARBA" id="ARBA00022448"/>
    </source>
</evidence>
<dbReference type="PROSITE" id="PS50850">
    <property type="entry name" value="MFS"/>
    <property type="match status" value="1"/>
</dbReference>
<comment type="subcellular location">
    <subcellularLocation>
        <location evidence="1">Membrane</location>
        <topology evidence="1">Multi-pass membrane protein</topology>
    </subcellularLocation>
</comment>
<dbReference type="Pfam" id="PF00083">
    <property type="entry name" value="Sugar_tr"/>
    <property type="match status" value="1"/>
</dbReference>
<keyword evidence="5 8" id="KW-1133">Transmembrane helix</keyword>
<name>A0A232LY62_9EURO</name>
<proteinExistence type="inferred from homology"/>
<evidence type="ECO:0000256" key="1">
    <source>
        <dbReference type="ARBA" id="ARBA00004141"/>
    </source>
</evidence>
<dbReference type="EMBL" id="NPHW01003767">
    <property type="protein sequence ID" value="OXV08988.1"/>
    <property type="molecule type" value="Genomic_DNA"/>
</dbReference>
<feature type="transmembrane region" description="Helical" evidence="8">
    <location>
        <begin position="204"/>
        <end position="222"/>
    </location>
</feature>
<feature type="region of interest" description="Disordered" evidence="7">
    <location>
        <begin position="1"/>
        <end position="28"/>
    </location>
</feature>
<dbReference type="Proteomes" id="UP000243515">
    <property type="component" value="Unassembled WGS sequence"/>
</dbReference>
<keyword evidence="6 8" id="KW-0472">Membrane</keyword>
<dbReference type="InterPro" id="IPR050814">
    <property type="entry name" value="Myo-inositol_Transporter"/>
</dbReference>
<keyword evidence="3" id="KW-0813">Transport</keyword>
<dbReference type="PANTHER" id="PTHR48020:SF40">
    <property type="entry name" value="MAJOR FACILITATOR SUPERFAMILY (MFS) PROFILE DOMAIN-CONTAINING PROTEIN"/>
    <property type="match status" value="1"/>
</dbReference>
<evidence type="ECO:0000256" key="7">
    <source>
        <dbReference type="SAM" id="MobiDB-lite"/>
    </source>
</evidence>
<gene>
    <name evidence="10" type="ORF">Egran_03249</name>
</gene>
<dbReference type="InterPro" id="IPR005829">
    <property type="entry name" value="Sugar_transporter_CS"/>
</dbReference>